<dbReference type="PANTHER" id="PTHR43180:SF30">
    <property type="entry name" value="MOMILACTONE A SYNTHASE"/>
    <property type="match status" value="1"/>
</dbReference>
<dbReference type="Pfam" id="PF13561">
    <property type="entry name" value="adh_short_C2"/>
    <property type="match status" value="1"/>
</dbReference>
<keyword evidence="3" id="KW-0812">Transmembrane</keyword>
<dbReference type="SUPFAM" id="SSF51735">
    <property type="entry name" value="NAD(P)-binding Rossmann-fold domains"/>
    <property type="match status" value="1"/>
</dbReference>
<evidence type="ECO:0000313" key="4">
    <source>
        <dbReference type="EMBL" id="QQM18987.1"/>
    </source>
</evidence>
<dbReference type="AlphaFoldDB" id="A0A7U3W2C8"/>
<keyword evidence="3" id="KW-1133">Transmembrane helix</keyword>
<dbReference type="InterPro" id="IPR002347">
    <property type="entry name" value="SDR_fam"/>
</dbReference>
<dbReference type="GO" id="GO:0016616">
    <property type="term" value="F:oxidoreductase activity, acting on the CH-OH group of donors, NAD or NADP as acceptor"/>
    <property type="evidence" value="ECO:0007669"/>
    <property type="project" value="InterPro"/>
</dbReference>
<evidence type="ECO:0000256" key="1">
    <source>
        <dbReference type="ARBA" id="ARBA00006484"/>
    </source>
</evidence>
<comment type="similarity">
    <text evidence="1">Belongs to the short-chain dehydrogenases/reductases (SDR) family.</text>
</comment>
<keyword evidence="3" id="KW-0472">Membrane</keyword>
<dbReference type="EMBL" id="MT725717">
    <property type="protein sequence ID" value="QQM18987.1"/>
    <property type="molecule type" value="mRNA"/>
</dbReference>
<name>A0A7U3W2C8_9MAGN</name>
<keyword evidence="2" id="KW-0560">Oxidoreductase</keyword>
<organism evidence="4">
    <name type="scientific">Kadsura heteroclita</name>
    <dbReference type="NCBI Taxonomy" id="124781"/>
    <lineage>
        <taxon>Eukaryota</taxon>
        <taxon>Viridiplantae</taxon>
        <taxon>Streptophyta</taxon>
        <taxon>Embryophyta</taxon>
        <taxon>Tracheophyta</taxon>
        <taxon>Spermatophyta</taxon>
        <taxon>Magnoliopsida</taxon>
        <taxon>Austrobaileyales</taxon>
        <taxon>Schisandraceae</taxon>
        <taxon>Kadsura</taxon>
    </lineage>
</organism>
<accession>A0A7U3W2C8</accession>
<proteinExistence type="evidence at transcript level"/>
<dbReference type="PANTHER" id="PTHR43180">
    <property type="entry name" value="3-OXOACYL-(ACYL-CARRIER-PROTEIN) REDUCTASE (AFU_ORTHOLOGUE AFUA_6G11210)"/>
    <property type="match status" value="1"/>
</dbReference>
<evidence type="ECO:0000256" key="3">
    <source>
        <dbReference type="SAM" id="Phobius"/>
    </source>
</evidence>
<dbReference type="CDD" id="cd05326">
    <property type="entry name" value="secoisolariciresinol-DH_like_SDR_c"/>
    <property type="match status" value="1"/>
</dbReference>
<protein>
    <submittedName>
        <fullName evidence="4">Secoisolariciresinol dehydrogenase 22</fullName>
    </submittedName>
</protein>
<dbReference type="FunFam" id="3.40.50.720:FF:000084">
    <property type="entry name" value="Short-chain dehydrogenase reductase"/>
    <property type="match status" value="1"/>
</dbReference>
<dbReference type="Gene3D" id="3.40.50.720">
    <property type="entry name" value="NAD(P)-binding Rossmann-like Domain"/>
    <property type="match status" value="1"/>
</dbReference>
<evidence type="ECO:0000256" key="2">
    <source>
        <dbReference type="ARBA" id="ARBA00023002"/>
    </source>
</evidence>
<dbReference type="NCBIfam" id="NF005559">
    <property type="entry name" value="PRK07231.1"/>
    <property type="match status" value="1"/>
</dbReference>
<dbReference type="PRINTS" id="PR00080">
    <property type="entry name" value="SDRFAMILY"/>
</dbReference>
<reference evidence="4" key="1">
    <citation type="journal article" date="2020" name="Not Bot Hort Agrobot Cluj">
        <title>Transcriptome analysis to identify genes involved in lignan, sesquiterpenoid and triterpenoid biosynthesis in medicinal plant Kadsura heteroclita.</title>
        <authorList>
            <person name="Zhang X."/>
            <person name="Li C."/>
            <person name="Chio C."/>
            <person name="Kameshwar A.K.S."/>
            <person name="Ma T."/>
            <person name="Qin W."/>
        </authorList>
    </citation>
    <scope>NUCLEOTIDE SEQUENCE</scope>
</reference>
<feature type="transmembrane region" description="Helical" evidence="3">
    <location>
        <begin position="12"/>
        <end position="35"/>
    </location>
</feature>
<sequence>MEKMSSSIAQRLGGKVAIITGGASGIGASTVRLFLKQGAKVIVADIQDELGHALCKDLNSDDVTYAHCDVSIEDDVRNTIKDVVARHGKLDVMFNNAAIPGDYRPGVLDADRENFEKVISVNLIGAFLGAKHAARAMVPARKGSILFTSSVASVIAGHIPHAYTCSKYAVVGLTKNLAVDLGRYGIRVNCISPYGVATTMLRNGMDMEEDEAEQLVSRAANLKGVVVKAEDMANAALYLASDESRYVSGLNLVVDGGFSTVNPSFDMILAQEKGLSLE</sequence>
<dbReference type="InterPro" id="IPR045309">
    <property type="entry name" value="ABA2-like"/>
</dbReference>
<dbReference type="InterPro" id="IPR036291">
    <property type="entry name" value="NAD(P)-bd_dom_sf"/>
</dbReference>
<dbReference type="PRINTS" id="PR00081">
    <property type="entry name" value="GDHRDH"/>
</dbReference>